<keyword evidence="5" id="KW-0808">Transferase</keyword>
<comment type="cofactor">
    <cofactor evidence="1">
        <name>Zn(2+)</name>
        <dbReference type="ChEBI" id="CHEBI:29105"/>
    </cofactor>
</comment>
<sequence>MAVITEASLRAMHKTGIPNPFYLGRGDKITPAAADYLKGRGIQVSAFEEKQQPSTDQAAEAISEIPIGVSNRHVHLSPEDVARLFGEGHQLTPMRELSQPGQFASQETVTLVGPKGSIHGVRILGPARGATQVEISRTDGFALGVHAPVRMSGDIEGTPGMVLVTAKGTVVLTKGVIVAKRHVHMSEDEARLFQVKDGDTLILETQTDRPILYPDVVVRVSPRFALDFHVDLDEGNAANLKTGDRVKVIGKNGQLYPGYRR</sequence>
<protein>
    <recommendedName>
        <fullName evidence="4">Phosphate propanoyltransferase</fullName>
        <ecNumber evidence="3">2.3.1.222</ecNumber>
    </recommendedName>
    <alternativeName>
        <fullName evidence="10">Phosphate acyltransferase PduL</fullName>
    </alternativeName>
    <alternativeName>
        <fullName evidence="9">Phosphotransacylase PduL</fullName>
    </alternativeName>
    <alternativeName>
        <fullName evidence="11">Propanediol utilization protein PduL</fullName>
    </alternativeName>
</protein>
<dbReference type="EMBL" id="FORT01000006">
    <property type="protein sequence ID" value="SFJ89495.1"/>
    <property type="molecule type" value="Genomic_DNA"/>
</dbReference>
<keyword evidence="6" id="KW-0479">Metal-binding</keyword>
<comment type="catalytic activity">
    <reaction evidence="12">
        <text>propanoyl-CoA + phosphate = propanoyl phosphate + CoA</text>
        <dbReference type="Rhea" id="RHEA:28046"/>
        <dbReference type="ChEBI" id="CHEBI:43474"/>
        <dbReference type="ChEBI" id="CHEBI:57287"/>
        <dbReference type="ChEBI" id="CHEBI:57392"/>
        <dbReference type="ChEBI" id="CHEBI:58933"/>
        <dbReference type="EC" id="2.3.1.222"/>
    </reaction>
</comment>
<dbReference type="PANTHER" id="PTHR39453:SF1">
    <property type="entry name" value="PHOSPHATE PROPANOYLTRANSFERASE"/>
    <property type="match status" value="1"/>
</dbReference>
<gene>
    <name evidence="13" type="ORF">SAMN05518846_106209</name>
</gene>
<dbReference type="AlphaFoldDB" id="A0A1I3V2N1"/>
<evidence type="ECO:0000313" key="13">
    <source>
        <dbReference type="EMBL" id="SFJ89495.1"/>
    </source>
</evidence>
<evidence type="ECO:0000256" key="2">
    <source>
        <dbReference type="ARBA" id="ARBA00007342"/>
    </source>
</evidence>
<evidence type="ECO:0000256" key="3">
    <source>
        <dbReference type="ARBA" id="ARBA00012206"/>
    </source>
</evidence>
<accession>A0A1I3V2N1</accession>
<evidence type="ECO:0000256" key="9">
    <source>
        <dbReference type="ARBA" id="ARBA00030044"/>
    </source>
</evidence>
<keyword evidence="7" id="KW-0862">Zinc</keyword>
<evidence type="ECO:0000256" key="6">
    <source>
        <dbReference type="ARBA" id="ARBA00022723"/>
    </source>
</evidence>
<dbReference type="GO" id="GO:0046872">
    <property type="term" value="F:metal ion binding"/>
    <property type="evidence" value="ECO:0007669"/>
    <property type="project" value="UniProtKB-KW"/>
</dbReference>
<keyword evidence="14" id="KW-1185">Reference proteome</keyword>
<dbReference type="Proteomes" id="UP000198915">
    <property type="component" value="Unassembled WGS sequence"/>
</dbReference>
<dbReference type="RefSeq" id="WP_092268401.1">
    <property type="nucleotide sequence ID" value="NZ_CP183838.1"/>
</dbReference>
<evidence type="ECO:0000313" key="14">
    <source>
        <dbReference type="Proteomes" id="UP000198915"/>
    </source>
</evidence>
<dbReference type="GO" id="GO:0016747">
    <property type="term" value="F:acyltransferase activity, transferring groups other than amino-acyl groups"/>
    <property type="evidence" value="ECO:0007669"/>
    <property type="project" value="InterPro"/>
</dbReference>
<evidence type="ECO:0000256" key="5">
    <source>
        <dbReference type="ARBA" id="ARBA00022679"/>
    </source>
</evidence>
<reference evidence="14" key="1">
    <citation type="submission" date="2016-10" db="EMBL/GenBank/DDBJ databases">
        <authorList>
            <person name="Varghese N."/>
            <person name="Submissions S."/>
        </authorList>
    </citation>
    <scope>NUCLEOTIDE SEQUENCE [LARGE SCALE GENOMIC DNA]</scope>
    <source>
        <strain evidence="14">OK042</strain>
    </source>
</reference>
<evidence type="ECO:0000256" key="12">
    <source>
        <dbReference type="ARBA" id="ARBA00047589"/>
    </source>
</evidence>
<proteinExistence type="inferred from homology"/>
<name>A0A1I3V2N1_9BACL</name>
<dbReference type="PANTHER" id="PTHR39453">
    <property type="entry name" value="PHOSPHATE PROPANOYLTRANSFERASE"/>
    <property type="match status" value="1"/>
</dbReference>
<keyword evidence="8" id="KW-0012">Acyltransferase</keyword>
<dbReference type="InterPro" id="IPR008300">
    <property type="entry name" value="PTAC"/>
</dbReference>
<dbReference type="NCBIfam" id="NF011652">
    <property type="entry name" value="PRK15070.1"/>
    <property type="match status" value="1"/>
</dbReference>
<evidence type="ECO:0000256" key="4">
    <source>
        <dbReference type="ARBA" id="ARBA00020837"/>
    </source>
</evidence>
<evidence type="ECO:0000256" key="10">
    <source>
        <dbReference type="ARBA" id="ARBA00030939"/>
    </source>
</evidence>
<evidence type="ECO:0000256" key="1">
    <source>
        <dbReference type="ARBA" id="ARBA00001947"/>
    </source>
</evidence>
<dbReference type="EC" id="2.3.1.222" evidence="3"/>
<organism evidence="13 14">
    <name type="scientific">Brevibacillus centrosporus</name>
    <dbReference type="NCBI Taxonomy" id="54910"/>
    <lineage>
        <taxon>Bacteria</taxon>
        <taxon>Bacillati</taxon>
        <taxon>Bacillota</taxon>
        <taxon>Bacilli</taxon>
        <taxon>Bacillales</taxon>
        <taxon>Paenibacillaceae</taxon>
        <taxon>Brevibacillus</taxon>
    </lineage>
</organism>
<evidence type="ECO:0000256" key="8">
    <source>
        <dbReference type="ARBA" id="ARBA00023315"/>
    </source>
</evidence>
<evidence type="ECO:0000256" key="7">
    <source>
        <dbReference type="ARBA" id="ARBA00022833"/>
    </source>
</evidence>
<dbReference type="Pfam" id="PF06130">
    <property type="entry name" value="PTAC"/>
    <property type="match status" value="1"/>
</dbReference>
<dbReference type="STRING" id="1884381.SAMN05518846_106209"/>
<comment type="similarity">
    <text evidence="2">Belongs to the PduL family.</text>
</comment>
<evidence type="ECO:0000256" key="11">
    <source>
        <dbReference type="ARBA" id="ARBA00033077"/>
    </source>
</evidence>